<gene>
    <name evidence="1" type="ORF">DFH07DRAFT_768707</name>
</gene>
<sequence length="649" mass="72321">MSDTFCWAGHALHQPFDIFVAMFHVFFRLFALLTKILRPALGGADDRWVPNSALPYDPHDYQIEGICVSLDGTDLLAERCANLLLSVCQELSEMRSKADKEMVQRLTELIEYVSCSFFSIELHVQVHDFLVEQPTAPRPRLSIQRHILRHVKTTEDQREVDRKLLDVISCTRPGNALDITVDARRLTEADRGEHDLDEVFPMLRSTQMTLDFAQETAGLHVLMRDALAQSSDVEMFSVAQLKMGWIQVGYAEMPEALKTLRRALERVGGIVTLSRMNKGGKIPAGKLRDVFLPPPSPFLVSSPLIYSDTYPLSSNLRGASIAIAFRQFGSTSGFIQPGTGSAHIEGQVLGLKSSYELQLLEWIEVLSPLDVATHHKTQQTIAKLGQVSTLRACQPLFDPSWTSRHACPLNGNLDSMLNSTFKPVPWLPINIGFDLHISVPGLALLLMWAFPPTPVNCVLESYSLKQTYATALSLRSCTIQRVLRHSQQAIFAPKAVKIVSNPQSDPGFKRTTSFSWGAIRLSFTCQKPQEASSFSWGAIRLSFTRQKPQGKTFVFWVIHIAYGVLPRPCEGSVIVHIPQSLPTSRFVILQLAQLTGRIPLCDAIIAPCSKTCRLRGSPSKEFKMRIYTVTEILVALEVNSVALVSELAQ</sequence>
<proteinExistence type="predicted"/>
<organism evidence="1 2">
    <name type="scientific">Mycena maculata</name>
    <dbReference type="NCBI Taxonomy" id="230809"/>
    <lineage>
        <taxon>Eukaryota</taxon>
        <taxon>Fungi</taxon>
        <taxon>Dikarya</taxon>
        <taxon>Basidiomycota</taxon>
        <taxon>Agaricomycotina</taxon>
        <taxon>Agaricomycetes</taxon>
        <taxon>Agaricomycetidae</taxon>
        <taxon>Agaricales</taxon>
        <taxon>Marasmiineae</taxon>
        <taxon>Mycenaceae</taxon>
        <taxon>Mycena</taxon>
    </lineage>
</organism>
<evidence type="ECO:0000313" key="2">
    <source>
        <dbReference type="Proteomes" id="UP001215280"/>
    </source>
</evidence>
<dbReference type="EMBL" id="JARJLG010000024">
    <property type="protein sequence ID" value="KAJ7770163.1"/>
    <property type="molecule type" value="Genomic_DNA"/>
</dbReference>
<accession>A0AAD7JRS9</accession>
<dbReference type="AlphaFoldDB" id="A0AAD7JRS9"/>
<evidence type="ECO:0000313" key="1">
    <source>
        <dbReference type="EMBL" id="KAJ7770163.1"/>
    </source>
</evidence>
<name>A0AAD7JRS9_9AGAR</name>
<keyword evidence="2" id="KW-1185">Reference proteome</keyword>
<dbReference type="Proteomes" id="UP001215280">
    <property type="component" value="Unassembled WGS sequence"/>
</dbReference>
<comment type="caution">
    <text evidence="1">The sequence shown here is derived from an EMBL/GenBank/DDBJ whole genome shotgun (WGS) entry which is preliminary data.</text>
</comment>
<reference evidence="1" key="1">
    <citation type="submission" date="2023-03" db="EMBL/GenBank/DDBJ databases">
        <title>Massive genome expansion in bonnet fungi (Mycena s.s.) driven by repeated elements and novel gene families across ecological guilds.</title>
        <authorList>
            <consortium name="Lawrence Berkeley National Laboratory"/>
            <person name="Harder C.B."/>
            <person name="Miyauchi S."/>
            <person name="Viragh M."/>
            <person name="Kuo A."/>
            <person name="Thoen E."/>
            <person name="Andreopoulos B."/>
            <person name="Lu D."/>
            <person name="Skrede I."/>
            <person name="Drula E."/>
            <person name="Henrissat B."/>
            <person name="Morin E."/>
            <person name="Kohler A."/>
            <person name="Barry K."/>
            <person name="LaButti K."/>
            <person name="Morin E."/>
            <person name="Salamov A."/>
            <person name="Lipzen A."/>
            <person name="Mereny Z."/>
            <person name="Hegedus B."/>
            <person name="Baldrian P."/>
            <person name="Stursova M."/>
            <person name="Weitz H."/>
            <person name="Taylor A."/>
            <person name="Grigoriev I.V."/>
            <person name="Nagy L.G."/>
            <person name="Martin F."/>
            <person name="Kauserud H."/>
        </authorList>
    </citation>
    <scope>NUCLEOTIDE SEQUENCE</scope>
    <source>
        <strain evidence="1">CBHHK188m</strain>
    </source>
</reference>
<protein>
    <submittedName>
        <fullName evidence="1">Uncharacterized protein</fullName>
    </submittedName>
</protein>